<organism evidence="3 4">
    <name type="scientific">Priestia megaterium (strain ATCC 14581 / DSM 32 / CCUG 1817 / JCM 2506 / NBRC 15308 / NCIMB 9376 / NCTC 10342 / NRRL B-14308 / VKM B-512 / Ford 19)</name>
    <name type="common">Bacillus megaterium</name>
    <dbReference type="NCBI Taxonomy" id="1348623"/>
    <lineage>
        <taxon>Bacteria</taxon>
        <taxon>Bacillati</taxon>
        <taxon>Bacillota</taxon>
        <taxon>Bacilli</taxon>
        <taxon>Bacillales</taxon>
        <taxon>Bacillaceae</taxon>
        <taxon>Priestia</taxon>
    </lineage>
</organism>
<evidence type="ECO:0000313" key="4">
    <source>
        <dbReference type="Proteomes" id="UP000031829"/>
    </source>
</evidence>
<dbReference type="Gene3D" id="2.40.30.200">
    <property type="match status" value="1"/>
</dbReference>
<dbReference type="HOGENOM" id="CLU_044174_0_0_9"/>
<dbReference type="Gene3D" id="2.60.120.860">
    <property type="match status" value="1"/>
</dbReference>
<dbReference type="AlphaFoldDB" id="A0A0B6AVI1"/>
<dbReference type="Proteomes" id="UP000031829">
    <property type="component" value="Chromosome"/>
</dbReference>
<dbReference type="KEGG" id="bmeg:BG04_4565"/>
<dbReference type="InterPro" id="IPR008841">
    <property type="entry name" value="Siphovirus-type_tail_N"/>
</dbReference>
<feature type="domain" description="Siphovirus-type tail component C-terminal" evidence="2">
    <location>
        <begin position="418"/>
        <end position="484"/>
    </location>
</feature>
<evidence type="ECO:0000259" key="1">
    <source>
        <dbReference type="Pfam" id="PF05709"/>
    </source>
</evidence>
<dbReference type="InterPro" id="IPR006520">
    <property type="entry name" value="Dit_BPSPP_N"/>
</dbReference>
<accession>A0A0B6AVI1</accession>
<gene>
    <name evidence="3" type="ORF">BG04_4565</name>
</gene>
<evidence type="ECO:0000313" key="3">
    <source>
        <dbReference type="EMBL" id="AJI25137.1"/>
    </source>
</evidence>
<dbReference type="InterPro" id="IPR054738">
    <property type="entry name" value="Siphovirus-type_tail_C"/>
</dbReference>
<reference evidence="3 4" key="1">
    <citation type="journal article" date="2015" name="Genome Announc.">
        <title>Complete genome sequences for 35 biothreat assay-relevant bacillus species.</title>
        <authorList>
            <person name="Johnson S.L."/>
            <person name="Daligault H.E."/>
            <person name="Davenport K.W."/>
            <person name="Jaissle J."/>
            <person name="Frey K.G."/>
            <person name="Ladner J.T."/>
            <person name="Broomall S.M."/>
            <person name="Bishop-Lilly K.A."/>
            <person name="Bruce D.C."/>
            <person name="Gibbons H.S."/>
            <person name="Coyne S.R."/>
            <person name="Lo C.C."/>
            <person name="Meincke L."/>
            <person name="Munk A.C."/>
            <person name="Koroleva G.I."/>
            <person name="Rosenzweig C.N."/>
            <person name="Palacios G.F."/>
            <person name="Redden C.L."/>
            <person name="Minogue T.D."/>
            <person name="Chain P.S."/>
        </authorList>
    </citation>
    <scope>NUCLEOTIDE SEQUENCE [LARGE SCALE GENOMIC DNA]</scope>
    <source>
        <strain evidence="4">ATCC 14581 / DSM 32 / JCM 2506 / NBRC 15308 / NCIMB 9376 / NCTC 10342 / NRRL B-14308 / VKM B-512</strain>
    </source>
</reference>
<feature type="domain" description="Siphovirus-type tail component RIFT-related" evidence="1">
    <location>
        <begin position="23"/>
        <end position="123"/>
    </location>
</feature>
<proteinExistence type="predicted"/>
<dbReference type="Pfam" id="PF22768">
    <property type="entry name" value="SPP1_Dit"/>
    <property type="match status" value="1"/>
</dbReference>
<dbReference type="GeneID" id="93642562"/>
<sequence>MASLIKSFAGVNTPDFLIIDKVHLPPLPPSELTSIDIPMKSGSQFVNKKHGNRTITIDLTIKAPDRDKVMSMGDQLADFLHHDEPQPIIFRDLPGRKYYAILDGDTDLEKIEHLGKGSIKLICHDPHGYGEQRSYNITSDTTMLVNYGNRQTALQISMTFTKNVTDFFIATDKQSLYFGEPFDPTEKTVTDTKPVILNDPGSSTTDWLQATNFNVDGGRVLGTIGSNGYSFSQAGKDYGTLSGLWHGGSMVRSLTKQIQDFELECQVGFASSNKNQKGRIEIYLLDINNNQLGKIAIRDIWNNLDNPQFEFWVGKVNGGGVSVTNTYGAYKGVFSDFNGIIQMGRVGKKWHCYIAKVDPNGRAHTRHYKAFTDWQNKYMQKVAKIQLHIAAYDKEPAVDQMWISNVYFREILSKQPNQVDYVFRTGDKLLIDCETGEIYKNGKLFLERLYPGSEFLLLDKAANGLVVSDYSAIKDGKVTFTERWL</sequence>
<dbReference type="EMBL" id="CP009920">
    <property type="protein sequence ID" value="AJI25137.1"/>
    <property type="molecule type" value="Genomic_DNA"/>
</dbReference>
<dbReference type="NCBIfam" id="TIGR01633">
    <property type="entry name" value="phi3626_gp14_N"/>
    <property type="match status" value="1"/>
</dbReference>
<dbReference type="Pfam" id="PF05709">
    <property type="entry name" value="Sipho_tail"/>
    <property type="match status" value="1"/>
</dbReference>
<evidence type="ECO:0000259" key="2">
    <source>
        <dbReference type="Pfam" id="PF22768"/>
    </source>
</evidence>
<name>A0A0B6AVI1_PRIM2</name>
<protein>
    <submittedName>
        <fullName evidence="3">Phage tail family protein</fullName>
    </submittedName>
</protein>
<dbReference type="RefSeq" id="WP_034652346.1">
    <property type="nucleotide sequence ID" value="NZ_BCVB01000004.1"/>
</dbReference>